<feature type="domain" description="DUF7344" evidence="2">
    <location>
        <begin position="33"/>
        <end position="111"/>
    </location>
</feature>
<evidence type="ECO:0000256" key="1">
    <source>
        <dbReference type="SAM" id="MobiDB-lite"/>
    </source>
</evidence>
<feature type="region of interest" description="Disordered" evidence="1">
    <location>
        <begin position="1"/>
        <end position="21"/>
    </location>
</feature>
<evidence type="ECO:0000259" key="2">
    <source>
        <dbReference type="Pfam" id="PF24035"/>
    </source>
</evidence>
<dbReference type="InterPro" id="IPR055768">
    <property type="entry name" value="DUF7344"/>
</dbReference>
<dbReference type="STRING" id="28442.SAMN05443574_10586"/>
<feature type="compositionally biased region" description="Polar residues" evidence="1">
    <location>
        <begin position="1"/>
        <end position="13"/>
    </location>
</feature>
<gene>
    <name evidence="3" type="ORF">SAMN05443574_10586</name>
</gene>
<dbReference type="EMBL" id="FNOF01000005">
    <property type="protein sequence ID" value="SDW62440.1"/>
    <property type="molecule type" value="Genomic_DNA"/>
</dbReference>
<protein>
    <recommendedName>
        <fullName evidence="2">DUF7344 domain-containing protein</fullName>
    </recommendedName>
</protein>
<proteinExistence type="predicted"/>
<accession>A0A1H2V2C3</accession>
<name>A0A1H2V2C3_HALVA</name>
<dbReference type="Gene3D" id="1.10.10.10">
    <property type="entry name" value="Winged helix-like DNA-binding domain superfamily/Winged helix DNA-binding domain"/>
    <property type="match status" value="1"/>
</dbReference>
<evidence type="ECO:0000313" key="3">
    <source>
        <dbReference type="EMBL" id="SDW62440.1"/>
    </source>
</evidence>
<dbReference type="Proteomes" id="UP000182573">
    <property type="component" value="Unassembled WGS sequence"/>
</dbReference>
<organism evidence="3 4">
    <name type="scientific">Haloarcula vallismortis</name>
    <name type="common">Halobacterium vallismortis</name>
    <dbReference type="NCBI Taxonomy" id="28442"/>
    <lineage>
        <taxon>Archaea</taxon>
        <taxon>Methanobacteriati</taxon>
        <taxon>Methanobacteriota</taxon>
        <taxon>Stenosarchaea group</taxon>
        <taxon>Halobacteria</taxon>
        <taxon>Halobacteriales</taxon>
        <taxon>Haloarculaceae</taxon>
        <taxon>Haloarcula</taxon>
    </lineage>
</organism>
<dbReference type="Pfam" id="PF24035">
    <property type="entry name" value="DUF7344"/>
    <property type="match status" value="1"/>
</dbReference>
<dbReference type="AlphaFoldDB" id="A0A1H2V2C3"/>
<sequence>MSNQRNVGYQSDQWRGMTPSDRTLSTADVDDVFKILADWRRRAVCRYFANDDRTAADVGALASAISELGGTSTVDAADTSPAAIRTQLEEEHLPVLHRIGLIDYDERSGAVKYWGSPTVEKWADHAAAVTQRTDF</sequence>
<evidence type="ECO:0000313" key="4">
    <source>
        <dbReference type="Proteomes" id="UP000182573"/>
    </source>
</evidence>
<reference evidence="3 4" key="1">
    <citation type="submission" date="2016-10" db="EMBL/GenBank/DDBJ databases">
        <authorList>
            <person name="de Groot N.N."/>
        </authorList>
    </citation>
    <scope>NUCLEOTIDE SEQUENCE [LARGE SCALE GENOMIC DNA]</scope>
    <source>
        <strain evidence="3 4">DSM 3756</strain>
    </source>
</reference>
<dbReference type="InterPro" id="IPR036388">
    <property type="entry name" value="WH-like_DNA-bd_sf"/>
</dbReference>